<proteinExistence type="predicted"/>
<protein>
    <submittedName>
        <fullName evidence="1">Uncharacterized protein</fullName>
    </submittedName>
</protein>
<evidence type="ECO:0000313" key="2">
    <source>
        <dbReference type="Proteomes" id="UP000049222"/>
    </source>
</evidence>
<dbReference type="STRING" id="420998.JDO7802_01873"/>
<organism evidence="1 2">
    <name type="scientific">Jannaschia donghaensis</name>
    <dbReference type="NCBI Taxonomy" id="420998"/>
    <lineage>
        <taxon>Bacteria</taxon>
        <taxon>Pseudomonadati</taxon>
        <taxon>Pseudomonadota</taxon>
        <taxon>Alphaproteobacteria</taxon>
        <taxon>Rhodobacterales</taxon>
        <taxon>Roseobacteraceae</taxon>
        <taxon>Jannaschia</taxon>
    </lineage>
</organism>
<name>A0A0M6YLC1_9RHOB</name>
<keyword evidence="2" id="KW-1185">Reference proteome</keyword>
<accession>A0A0M6YLC1</accession>
<reference evidence="1 2" key="1">
    <citation type="submission" date="2015-07" db="EMBL/GenBank/DDBJ databases">
        <authorList>
            <person name="Noorani M."/>
        </authorList>
    </citation>
    <scope>NUCLEOTIDE SEQUENCE [LARGE SCALE GENOMIC DNA]</scope>
    <source>
        <strain evidence="1 2">CECT 7802</strain>
    </source>
</reference>
<sequence length="34" mass="3865">MTLSLLLAFLGTAFLVLFPLCLPLPRRAHRVRID</sequence>
<dbReference type="AlphaFoldDB" id="A0A0M6YLC1"/>
<evidence type="ECO:0000313" key="1">
    <source>
        <dbReference type="EMBL" id="CTQ49856.1"/>
    </source>
</evidence>
<dbReference type="Proteomes" id="UP000049222">
    <property type="component" value="Unassembled WGS sequence"/>
</dbReference>
<dbReference type="EMBL" id="CXSU01000012">
    <property type="protein sequence ID" value="CTQ49856.1"/>
    <property type="molecule type" value="Genomic_DNA"/>
</dbReference>
<gene>
    <name evidence="1" type="ORF">JDO7802_01873</name>
</gene>